<dbReference type="InterPro" id="IPR027268">
    <property type="entry name" value="Peptidase_M4/M1_CTD_sf"/>
</dbReference>
<accession>A0AA51X763</accession>
<name>A0AA51X763_9GAMM</name>
<dbReference type="RefSeq" id="WP_309203169.1">
    <property type="nucleotide sequence ID" value="NZ_CP133548.1"/>
</dbReference>
<gene>
    <name evidence="1" type="ORF">Q9312_03540</name>
</gene>
<evidence type="ECO:0000313" key="1">
    <source>
        <dbReference type="EMBL" id="WMS87997.1"/>
    </source>
</evidence>
<dbReference type="AlphaFoldDB" id="A0AA51X763"/>
<dbReference type="EMBL" id="CP133548">
    <property type="protein sequence ID" value="WMS87997.1"/>
    <property type="molecule type" value="Genomic_DNA"/>
</dbReference>
<proteinExistence type="predicted"/>
<dbReference type="SUPFAM" id="SSF55486">
    <property type="entry name" value="Metalloproteases ('zincins'), catalytic domain"/>
    <property type="match status" value="1"/>
</dbReference>
<keyword evidence="2" id="KW-1185">Reference proteome</keyword>
<dbReference type="Gene3D" id="1.10.390.10">
    <property type="entry name" value="Neutral Protease Domain 2"/>
    <property type="match status" value="1"/>
</dbReference>
<evidence type="ECO:0000313" key="2">
    <source>
        <dbReference type="Proteomes" id="UP001239782"/>
    </source>
</evidence>
<reference evidence="1 2" key="1">
    <citation type="submission" date="2023-08" db="EMBL/GenBank/DDBJ databases">
        <title>Pleionea litopenaei sp. nov., isolated from stomach of juvenile Litopenaeus vannamei.</title>
        <authorList>
            <person name="Rho A.M."/>
            <person name="Hwang C.Y."/>
        </authorList>
    </citation>
    <scope>NUCLEOTIDE SEQUENCE [LARGE SCALE GENOMIC DNA]</scope>
    <source>
        <strain evidence="1 2">HL-JVS1</strain>
    </source>
</reference>
<evidence type="ECO:0008006" key="3">
    <source>
        <dbReference type="Google" id="ProtNLM"/>
    </source>
</evidence>
<protein>
    <recommendedName>
        <fullName evidence="3">Peptidase M61 catalytic domain-containing protein</fullName>
    </recommendedName>
</protein>
<dbReference type="Proteomes" id="UP001239782">
    <property type="component" value="Chromosome"/>
</dbReference>
<organism evidence="1 2">
    <name type="scientific">Pleionea litopenaei</name>
    <dbReference type="NCBI Taxonomy" id="3070815"/>
    <lineage>
        <taxon>Bacteria</taxon>
        <taxon>Pseudomonadati</taxon>
        <taxon>Pseudomonadota</taxon>
        <taxon>Gammaproteobacteria</taxon>
        <taxon>Oceanospirillales</taxon>
        <taxon>Pleioneaceae</taxon>
        <taxon>Pleionea</taxon>
    </lineage>
</organism>
<sequence>MYKSLILLLLNTIFINVLWSNDYILNINDDMTAIKVTICSKRPLQLTSSLDNATHYLSKTSSHVEILNGHQLRLTKPDSCHWLIIPTNTESTAMTGQLLKVPTGLLLWRNEQIENDVINVQSPKAANAKLVNHSLPLPKINHDQYKWPKEPSFMSLFAYFGDFSQKTLRISEQSGSNLSLQINWLSKTLDSQYDSLISWINQVARSFVATSVLSGEQTVQLNLFASHSSESVPFAMVYRGEGTSIDAQINPQASLSQLKTDWTLYHEFAHLALPFIDRNDAWLSEGLASYLQYPLMQKASVLDEREAIEELWHGIRRGQTNYQELSKPNLTLAQLSSNMMEFRSFKQVYWRGAIFWFQVDLKLRANGDSLVRLLNRFNRCCRDLNSIWQGESLSAVLDQQIDYPFIQQLVTQYNNSTQFPQTDRLFNSIGISIANDNQIKVLDRPKLNRFFANFKAH</sequence>
<dbReference type="KEGG" id="plei:Q9312_03540"/>